<dbReference type="Proteomes" id="UP000018208">
    <property type="component" value="Unassembled WGS sequence"/>
</dbReference>
<reference evidence="4" key="2">
    <citation type="submission" date="2020-12" db="EMBL/GenBank/DDBJ databases">
        <title>New Spironucleus salmonicida genome in near-complete chromosomes.</title>
        <authorList>
            <person name="Xu F."/>
            <person name="Kurt Z."/>
            <person name="Jimenez-Gonzalez A."/>
            <person name="Astvaldsson A."/>
            <person name="Andersson J.O."/>
            <person name="Svard S.G."/>
        </authorList>
    </citation>
    <scope>NUCLEOTIDE SEQUENCE</scope>
    <source>
        <strain evidence="4">ATCC 50377</strain>
    </source>
</reference>
<gene>
    <name evidence="3" type="ORF">SS50377_10926</name>
    <name evidence="4" type="ORF">SS50377_27854</name>
</gene>
<keyword evidence="5" id="KW-1185">Reference proteome</keyword>
<dbReference type="EMBL" id="AUWU02000008">
    <property type="protein sequence ID" value="KAH0569882.1"/>
    <property type="molecule type" value="Genomic_DNA"/>
</dbReference>
<sequence>MPSQSTNNTKSTDDTLPTPKTTQCPPGTRETDTGCLPDRCKVGKTQCMGKGKCILANDAFSCATCGTWRLNDPQNGCFSCLFGATVTETGQCSNEECITGNAPFQCAPQGVCASKMCVCAKRNSAGYCYLCATDANLDVNSGCMECLAGYVKVSGKCVSANCFRGTTECNGQGRCVANKCVCGAAGYAPFSQCGACKDGLVMIAGVCIADQENPETPSSLLSSTAIFAIVGAVAALILLILLTVLSVFLTKRIQAQKHAKLVERNIRIQQYQC</sequence>
<keyword evidence="2" id="KW-1133">Transmembrane helix</keyword>
<name>V6LW87_9EUKA</name>
<dbReference type="OrthoDB" id="283575at2759"/>
<reference evidence="3 4" key="1">
    <citation type="journal article" date="2014" name="PLoS Genet.">
        <title>The Genome of Spironucleus salmonicida Highlights a Fish Pathogen Adapted to Fluctuating Environments.</title>
        <authorList>
            <person name="Xu F."/>
            <person name="Jerlstrom-Hultqvist J."/>
            <person name="Einarsson E."/>
            <person name="Astvaldsson A."/>
            <person name="Svard S.G."/>
            <person name="Andersson J.O."/>
        </authorList>
    </citation>
    <scope>NUCLEOTIDE SEQUENCE</scope>
    <source>
        <strain evidence="4">ATCC 50377</strain>
    </source>
</reference>
<evidence type="ECO:0000313" key="4">
    <source>
        <dbReference type="EMBL" id="KAH0569882.1"/>
    </source>
</evidence>
<proteinExistence type="predicted"/>
<accession>V6LW87</accession>
<evidence type="ECO:0000256" key="1">
    <source>
        <dbReference type="SAM" id="MobiDB-lite"/>
    </source>
</evidence>
<keyword evidence="2" id="KW-0472">Membrane</keyword>
<keyword evidence="2" id="KW-0812">Transmembrane</keyword>
<evidence type="ECO:0000313" key="3">
    <source>
        <dbReference type="EMBL" id="EST48830.1"/>
    </source>
</evidence>
<organism evidence="3">
    <name type="scientific">Spironucleus salmonicida</name>
    <dbReference type="NCBI Taxonomy" id="348837"/>
    <lineage>
        <taxon>Eukaryota</taxon>
        <taxon>Metamonada</taxon>
        <taxon>Diplomonadida</taxon>
        <taxon>Hexamitidae</taxon>
        <taxon>Hexamitinae</taxon>
        <taxon>Spironucleus</taxon>
    </lineage>
</organism>
<evidence type="ECO:0000313" key="5">
    <source>
        <dbReference type="Proteomes" id="UP000018208"/>
    </source>
</evidence>
<feature type="compositionally biased region" description="Polar residues" evidence="1">
    <location>
        <begin position="1"/>
        <end position="25"/>
    </location>
</feature>
<dbReference type="EMBL" id="KI545975">
    <property type="protein sequence ID" value="EST48830.1"/>
    <property type="molecule type" value="Genomic_DNA"/>
</dbReference>
<feature type="region of interest" description="Disordered" evidence="1">
    <location>
        <begin position="1"/>
        <end position="31"/>
    </location>
</feature>
<protein>
    <submittedName>
        <fullName evidence="3 4">Tenascin</fullName>
    </submittedName>
</protein>
<dbReference type="VEuPathDB" id="GiardiaDB:SS50377_27854"/>
<dbReference type="AlphaFoldDB" id="V6LW87"/>
<evidence type="ECO:0000256" key="2">
    <source>
        <dbReference type="SAM" id="Phobius"/>
    </source>
</evidence>
<feature type="transmembrane region" description="Helical" evidence="2">
    <location>
        <begin position="225"/>
        <end position="250"/>
    </location>
</feature>